<dbReference type="SMART" id="SM00369">
    <property type="entry name" value="LRR_TYP"/>
    <property type="match status" value="8"/>
</dbReference>
<dbReference type="EMBL" id="OV696688">
    <property type="protein sequence ID" value="CAH1256930.1"/>
    <property type="molecule type" value="Genomic_DNA"/>
</dbReference>
<dbReference type="OrthoDB" id="272549at2759"/>
<evidence type="ECO:0000259" key="4">
    <source>
        <dbReference type="PROSITE" id="PS50017"/>
    </source>
</evidence>
<dbReference type="InterPro" id="IPR006553">
    <property type="entry name" value="Leu-rich_rpt_Cys-con_subtyp"/>
</dbReference>
<feature type="compositionally biased region" description="Basic and acidic residues" evidence="3">
    <location>
        <begin position="303"/>
        <end position="315"/>
    </location>
</feature>
<dbReference type="SMART" id="SM00367">
    <property type="entry name" value="LRR_CC"/>
    <property type="match status" value="8"/>
</dbReference>
<evidence type="ECO:0000313" key="5">
    <source>
        <dbReference type="EMBL" id="CAH1256930.1"/>
    </source>
</evidence>
<evidence type="ECO:0000313" key="6">
    <source>
        <dbReference type="Proteomes" id="UP000838412"/>
    </source>
</evidence>
<dbReference type="Pfam" id="PF00531">
    <property type="entry name" value="Death"/>
    <property type="match status" value="2"/>
</dbReference>
<dbReference type="SUPFAM" id="SSF52047">
    <property type="entry name" value="RNI-like"/>
    <property type="match status" value="3"/>
</dbReference>
<dbReference type="InterPro" id="IPR000488">
    <property type="entry name" value="Death_dom"/>
</dbReference>
<dbReference type="InterPro" id="IPR001611">
    <property type="entry name" value="Leu-rich_rpt"/>
</dbReference>
<proteinExistence type="predicted"/>
<dbReference type="GO" id="GO:0005634">
    <property type="term" value="C:nucleus"/>
    <property type="evidence" value="ECO:0007669"/>
    <property type="project" value="TreeGrafter"/>
</dbReference>
<dbReference type="InterPro" id="IPR011029">
    <property type="entry name" value="DEATH-like_dom_sf"/>
</dbReference>
<evidence type="ECO:0000256" key="3">
    <source>
        <dbReference type="SAM" id="MobiDB-lite"/>
    </source>
</evidence>
<evidence type="ECO:0000256" key="2">
    <source>
        <dbReference type="ARBA" id="ARBA00022737"/>
    </source>
</evidence>
<evidence type="ECO:0000256" key="1">
    <source>
        <dbReference type="ARBA" id="ARBA00022614"/>
    </source>
</evidence>
<feature type="region of interest" description="Disordered" evidence="3">
    <location>
        <begin position="153"/>
        <end position="173"/>
    </location>
</feature>
<dbReference type="InterPro" id="IPR027038">
    <property type="entry name" value="RanGap"/>
</dbReference>
<gene>
    <name evidence="5" type="primary">NLRC3</name>
    <name evidence="5" type="ORF">BLAG_LOCUS15027</name>
</gene>
<keyword evidence="2" id="KW-0677">Repeat</keyword>
<dbReference type="GO" id="GO:0005096">
    <property type="term" value="F:GTPase activator activity"/>
    <property type="evidence" value="ECO:0007669"/>
    <property type="project" value="InterPro"/>
</dbReference>
<feature type="compositionally biased region" description="Acidic residues" evidence="3">
    <location>
        <begin position="316"/>
        <end position="331"/>
    </location>
</feature>
<dbReference type="InterPro" id="IPR003591">
    <property type="entry name" value="Leu-rich_rpt_typical-subtyp"/>
</dbReference>
<feature type="domain" description="Death" evidence="4">
    <location>
        <begin position="216"/>
        <end position="296"/>
    </location>
</feature>
<keyword evidence="1" id="KW-0433">Leucine-rich repeat</keyword>
<keyword evidence="6" id="KW-1185">Reference proteome</keyword>
<dbReference type="CDD" id="cd01670">
    <property type="entry name" value="Death"/>
    <property type="match status" value="2"/>
</dbReference>
<dbReference type="SMART" id="SM00005">
    <property type="entry name" value="DEATH"/>
    <property type="match status" value="1"/>
</dbReference>
<dbReference type="Gene3D" id="1.10.533.10">
    <property type="entry name" value="Death Domain, Fas"/>
    <property type="match status" value="2"/>
</dbReference>
<dbReference type="Proteomes" id="UP000838412">
    <property type="component" value="Chromosome 3"/>
</dbReference>
<feature type="compositionally biased region" description="Polar residues" evidence="3">
    <location>
        <begin position="159"/>
        <end position="173"/>
    </location>
</feature>
<dbReference type="GO" id="GO:0006913">
    <property type="term" value="P:nucleocytoplasmic transport"/>
    <property type="evidence" value="ECO:0007669"/>
    <property type="project" value="TreeGrafter"/>
</dbReference>
<protein>
    <submittedName>
        <fullName evidence="5">NLRC3 protein</fullName>
    </submittedName>
</protein>
<dbReference type="SUPFAM" id="SSF47986">
    <property type="entry name" value="DEATH domain"/>
    <property type="match status" value="2"/>
</dbReference>
<dbReference type="GO" id="GO:0007165">
    <property type="term" value="P:signal transduction"/>
    <property type="evidence" value="ECO:0007669"/>
    <property type="project" value="InterPro"/>
</dbReference>
<dbReference type="Pfam" id="PF13516">
    <property type="entry name" value="LRR_6"/>
    <property type="match status" value="10"/>
</dbReference>
<dbReference type="GO" id="GO:0031267">
    <property type="term" value="F:small GTPase binding"/>
    <property type="evidence" value="ECO:0007669"/>
    <property type="project" value="TreeGrafter"/>
</dbReference>
<organism evidence="5 6">
    <name type="scientific">Branchiostoma lanceolatum</name>
    <name type="common">Common lancelet</name>
    <name type="synonym">Amphioxus lanceolatum</name>
    <dbReference type="NCBI Taxonomy" id="7740"/>
    <lineage>
        <taxon>Eukaryota</taxon>
        <taxon>Metazoa</taxon>
        <taxon>Chordata</taxon>
        <taxon>Cephalochordata</taxon>
        <taxon>Leptocardii</taxon>
        <taxon>Amphioxiformes</taxon>
        <taxon>Branchiostomatidae</taxon>
        <taxon>Branchiostoma</taxon>
    </lineage>
</organism>
<dbReference type="PANTHER" id="PTHR24113">
    <property type="entry name" value="RAN GTPASE-ACTIVATING PROTEIN 1"/>
    <property type="match status" value="1"/>
</dbReference>
<dbReference type="Gene3D" id="3.80.10.10">
    <property type="entry name" value="Ribonuclease Inhibitor"/>
    <property type="match status" value="5"/>
</dbReference>
<name>A0A8J9ZLL1_BRALA</name>
<accession>A0A8J9ZLL1</accession>
<dbReference type="GO" id="GO:0048471">
    <property type="term" value="C:perinuclear region of cytoplasm"/>
    <property type="evidence" value="ECO:0007669"/>
    <property type="project" value="TreeGrafter"/>
</dbReference>
<dbReference type="PROSITE" id="PS50017">
    <property type="entry name" value="DEATH_DOMAIN"/>
    <property type="match status" value="2"/>
</dbReference>
<dbReference type="PANTHER" id="PTHR24113:SF15">
    <property type="entry name" value="NACHT DOMAIN-CONTAINING PROTEIN"/>
    <property type="match status" value="1"/>
</dbReference>
<feature type="domain" description="Death" evidence="4">
    <location>
        <begin position="12"/>
        <end position="80"/>
    </location>
</feature>
<feature type="region of interest" description="Disordered" evidence="3">
    <location>
        <begin position="303"/>
        <end position="348"/>
    </location>
</feature>
<reference evidence="5" key="1">
    <citation type="submission" date="2022-01" db="EMBL/GenBank/DDBJ databases">
        <authorList>
            <person name="Braso-Vives M."/>
        </authorList>
    </citation>
    <scope>NUCLEOTIDE SEQUENCE</scope>
</reference>
<dbReference type="InterPro" id="IPR032675">
    <property type="entry name" value="LRR_dom_sf"/>
</dbReference>
<sequence length="1751" mass="195468">MSPSRLLDIDTDVAMEIVVASIISDEWRTLLHHLGLSEHELETLQNKETPEVACEAGLKLWRETRGQEVTTERLVRAVKDTKVKLRTGTDGTLSAFLTEEYISQELVEIYGGMPLYVHIEVDEADFQRGAHFFYEEDPPGHGGQSPPMCPFGQGGAHTADTQQAEPMDTQDSPTVSLIPGPTGSDCMEESIHPPVVRENQWSEPMEVKMEPMGADLDAAFEVVSKDLWSDWERLARTMGFSQSEVEDIKAGSPDQRYEHCWKLLYRWRDREGRKATLHALMQQLRMAGFHGIAEKLDIEDLSNQDEHGASKKNWDDSEASSDSDSDSDGDDDSMKGTAPPTKMKPLKMGKRAVLDPPWTTGVKKKKMGEDGDVEMVEEAGVSTSDNTEQAEVATDDLSFMLSPVDIKRWQEVMKTHVVPDSRASLEEQFRFNMLVMHHIKDEFYHKHLCHYWNDKGTFPVRLTQFVSYVVTKLGQEHCIKGSLDIEAFKGMEQDVQYQLGKFLFRQHAGGVCKVMSLESLQSCFTDDQLKYVQAWLEPTSDPGSCSLVPYYRFRHECMRQYMMAVWVAGKIHIEGETIRANDFLRQCFDISSNLDLMAYFVAGLMAQKDQVDLFSYQLSRILFSMDTTDFYVIQKVSICMAETGQVDRFESHTSQIFPDNAIDLTSWPSMSYLGKLALAQLKETFPLKCELSHEAGILILLFKSKKNKAEAQSLLSLIEPKHRSVFLYSHYKSLLDDSAALVSNTPCRIDKLYLNNLGLTDSDLSNMLSLLQFVPALKHLSLQKTSTTGSVLSTLCDYLPFIPNIEHIVLSKCRISVDCIATFAEHFQCLQKLRHLNLSQTGISSEGVKCFAHHLSRLKALEVVDLRKNKVGKDELKFLCESITDMDSIPQLILGSQTSSYRFLQGISNRRGNRLIVKTSDSNIVRMVNELSYQMYRVELSHKGKVLYSVQTDGGKNPHRMTLDLIFAGDITKNLQALAVVLPVGHRVQQADVEELKLGRTDIGDEGVRLLAEMLCYFPSLKHLDLSDNMIISKGATAMAGHMSHLQQLEWLDLSRNVMGDDGVIALADSFCFIPKLKHLDLSSNMITCTGATAVAAHMSHLQQLEWFSFCGNDIGDYGVTALADSFCFIPKLKHLDLSDNMIASTGATAMAVHMSHLQQLEWLDLSDDVTGEPVYLSLWPPSYVYLLGVYNNKGNRLTVRTGDAGVVSLVDQMFSQVYKVELSHRDKVLYSVQTDGGENPRKMTLDLTCAGDITKNLQALAVVLPVGHRVQQADVEELKLGRTDIGDEGVRLLAEMLCYFPSLKHLDLSSNMITSTGATAMASHMSHLQQLEWFSFCGNNIGDYGVTALADNSCFIPKLKHLDLSYNGITSTGATAVAAHVPHLQQLEWLDLSGNGIGEVGVTAMYEKLDQLEKLKYLDLTMKGVSAGIRKSLLLTLSNMEHLSEVNLSTRSSSYVYLLGVYNNKGNRLTVKTGYSGVASLVDQVFSQVYRVDLSCRGKVLYSVQTDGGENPHKMTLDLTCAGNITENLQALAAVLPVGHRVQQADVEELKLGRTFIQDEGVRLLAEMLCYFPSLKHLDLSDNMITSTGATAVAAHMSHLQQLEWLDLSDDVTGEPVYLGYWPSSYVYLLGVYNNNKGNRLTVRTCHAGVVSLVDQMFSQVYRVELSCRGKVLFSVQADGVENPHRMTLDLIFAGDITKNLQALAAILPVGHRVQQADVEELKLGMSLIGYEGVPQLWLLTCHTYSSWSG</sequence>
<dbReference type="GO" id="GO:0005829">
    <property type="term" value="C:cytosol"/>
    <property type="evidence" value="ECO:0007669"/>
    <property type="project" value="TreeGrafter"/>
</dbReference>
<dbReference type="SMART" id="SM00368">
    <property type="entry name" value="LRR_RI"/>
    <property type="match status" value="14"/>
</dbReference>